<comment type="caution">
    <text evidence="11">The sequence shown here is derived from an EMBL/GenBank/DDBJ whole genome shotgun (WGS) entry which is preliminary data.</text>
</comment>
<dbReference type="GO" id="GO:0006355">
    <property type="term" value="P:regulation of DNA-templated transcription"/>
    <property type="evidence" value="ECO:0007669"/>
    <property type="project" value="InterPro"/>
</dbReference>
<comment type="function">
    <text evidence="8">May regulate transcription elongation by RNA polymerase II. May enhance transcriptional pausing at sites proximal to the promoter, which may in turn facilitate the assembly of an elongation competent RNA polymerase II complex.</text>
</comment>
<evidence type="ECO:0000256" key="6">
    <source>
        <dbReference type="ARBA" id="ARBA00023163"/>
    </source>
</evidence>
<dbReference type="InterPro" id="IPR022800">
    <property type="entry name" value="Spt4/RpoE2_Znf"/>
</dbReference>
<dbReference type="InterPro" id="IPR009287">
    <property type="entry name" value="Spt4"/>
</dbReference>
<comment type="similarity">
    <text evidence="2">Belongs to the SPT4 family.</text>
</comment>
<keyword evidence="3" id="KW-0479">Metal-binding</keyword>
<evidence type="ECO:0000256" key="9">
    <source>
        <dbReference type="SAM" id="MobiDB-lite"/>
    </source>
</evidence>
<dbReference type="SMART" id="SM01389">
    <property type="entry name" value="Spt4"/>
    <property type="match status" value="1"/>
</dbReference>
<dbReference type="PANTHER" id="PTHR12882:SF1">
    <property type="entry name" value="TRANSCRIPTION ELONGATION FACTOR SPT4"/>
    <property type="match status" value="1"/>
</dbReference>
<dbReference type="GO" id="GO:0032044">
    <property type="term" value="C:DSIF complex"/>
    <property type="evidence" value="ECO:0007669"/>
    <property type="project" value="TreeGrafter"/>
</dbReference>
<protein>
    <recommendedName>
        <fullName evidence="10">Spt4/RpoE2 zinc finger domain-containing protein</fullName>
    </recommendedName>
</protein>
<evidence type="ECO:0000259" key="10">
    <source>
        <dbReference type="SMART" id="SM01389"/>
    </source>
</evidence>
<evidence type="ECO:0000256" key="2">
    <source>
        <dbReference type="ARBA" id="ARBA00010464"/>
    </source>
</evidence>
<dbReference type="GO" id="GO:0000993">
    <property type="term" value="F:RNA polymerase II complex binding"/>
    <property type="evidence" value="ECO:0007669"/>
    <property type="project" value="TreeGrafter"/>
</dbReference>
<dbReference type="PANTHER" id="PTHR12882">
    <property type="entry name" value="SUPPRESSOR OF TY 4"/>
    <property type="match status" value="1"/>
</dbReference>
<dbReference type="GO" id="GO:0008270">
    <property type="term" value="F:zinc ion binding"/>
    <property type="evidence" value="ECO:0007669"/>
    <property type="project" value="UniProtKB-KW"/>
</dbReference>
<dbReference type="Gene3D" id="3.30.40.210">
    <property type="match status" value="1"/>
</dbReference>
<sequence length="378" mass="41877">MGSAPAQIPTSFGHELRACLRCRLVKTYDQFRESGCENCPFFNMESDHERVVDCTTPNFTGIISVMDPSRSWAARWLRIGLLSHDKQVWRMEEGGNTKGRYTLQEVEDEGGRRAVEAELSSGQIFSSGSFHSRSLNINDSILAADSGSDERENSVQEHNLNRESSEDDMSFVDESVVGDLDSFNLNDELLGTIQANKSNKEVSYEIFDGVLASAPEINHSENNVIRGDNLKHYSCAEAGSDNDAYSSREADYNNCNRASVHQENSMLPFQMEHVDHRRGVGLMNAGTISVEENAVKSSSHRPSRTTVAIVPKSIIHLLLHYVSLLALTLTLTTTSFTAVPYRRSLIIDFRQSSSSAIVGLGATITLACLCRRSHLCQC</sequence>
<dbReference type="EMBL" id="JBBPBK010000011">
    <property type="protein sequence ID" value="KAK9275556.1"/>
    <property type="molecule type" value="Genomic_DNA"/>
</dbReference>
<keyword evidence="7" id="KW-0539">Nucleus</keyword>
<dbReference type="InterPro" id="IPR029040">
    <property type="entry name" value="RPABC4/Spt4"/>
</dbReference>
<dbReference type="Proteomes" id="UP001415857">
    <property type="component" value="Unassembled WGS sequence"/>
</dbReference>
<proteinExistence type="inferred from homology"/>
<keyword evidence="12" id="KW-1185">Reference proteome</keyword>
<evidence type="ECO:0000256" key="7">
    <source>
        <dbReference type="ARBA" id="ARBA00023242"/>
    </source>
</evidence>
<evidence type="ECO:0000256" key="8">
    <source>
        <dbReference type="ARBA" id="ARBA00056652"/>
    </source>
</evidence>
<keyword evidence="4" id="KW-0863">Zinc-finger</keyword>
<evidence type="ECO:0000256" key="5">
    <source>
        <dbReference type="ARBA" id="ARBA00022833"/>
    </source>
</evidence>
<dbReference type="Pfam" id="PF06093">
    <property type="entry name" value="Spt4"/>
    <property type="match status" value="1"/>
</dbReference>
<evidence type="ECO:0000313" key="11">
    <source>
        <dbReference type="EMBL" id="KAK9275556.1"/>
    </source>
</evidence>
<evidence type="ECO:0000313" key="12">
    <source>
        <dbReference type="Proteomes" id="UP001415857"/>
    </source>
</evidence>
<dbReference type="GO" id="GO:0140673">
    <property type="term" value="P:transcription elongation-coupled chromatin remodeling"/>
    <property type="evidence" value="ECO:0007669"/>
    <property type="project" value="InterPro"/>
</dbReference>
<reference evidence="11 12" key="1">
    <citation type="journal article" date="2024" name="Plant J.">
        <title>Genome sequences and population genomics reveal climatic adaptation and genomic divergence between two closely related sweetgum species.</title>
        <authorList>
            <person name="Xu W.Q."/>
            <person name="Ren C.Q."/>
            <person name="Zhang X.Y."/>
            <person name="Comes H.P."/>
            <person name="Liu X.H."/>
            <person name="Li Y.G."/>
            <person name="Kettle C.J."/>
            <person name="Jalonen R."/>
            <person name="Gaisberger H."/>
            <person name="Ma Y.Z."/>
            <person name="Qiu Y.X."/>
        </authorList>
    </citation>
    <scope>NUCLEOTIDE SEQUENCE [LARGE SCALE GENOMIC DNA]</scope>
    <source>
        <strain evidence="11">Hangzhou</strain>
    </source>
</reference>
<dbReference type="InterPro" id="IPR038510">
    <property type="entry name" value="Spt4_sf"/>
</dbReference>
<keyword evidence="6" id="KW-0804">Transcription</keyword>
<dbReference type="AlphaFoldDB" id="A0AAP0RD48"/>
<dbReference type="SUPFAM" id="SSF63393">
    <property type="entry name" value="RNA polymerase subunits"/>
    <property type="match status" value="1"/>
</dbReference>
<evidence type="ECO:0000256" key="3">
    <source>
        <dbReference type="ARBA" id="ARBA00022723"/>
    </source>
</evidence>
<accession>A0AAP0RD48</accession>
<feature type="region of interest" description="Disordered" evidence="9">
    <location>
        <begin position="144"/>
        <end position="168"/>
    </location>
</feature>
<dbReference type="FunFam" id="3.30.40.210:FF:000002">
    <property type="entry name" value="Transcription elongation factor SPT4 homolog"/>
    <property type="match status" value="1"/>
</dbReference>
<feature type="compositionally biased region" description="Basic and acidic residues" evidence="9">
    <location>
        <begin position="148"/>
        <end position="164"/>
    </location>
</feature>
<keyword evidence="5" id="KW-0862">Zinc</keyword>
<gene>
    <name evidence="11" type="ORF">L1049_022823</name>
</gene>
<comment type="subcellular location">
    <subcellularLocation>
        <location evidence="1">Nucleus</location>
    </subcellularLocation>
</comment>
<evidence type="ECO:0000256" key="4">
    <source>
        <dbReference type="ARBA" id="ARBA00022771"/>
    </source>
</evidence>
<organism evidence="11 12">
    <name type="scientific">Liquidambar formosana</name>
    <name type="common">Formosan gum</name>
    <dbReference type="NCBI Taxonomy" id="63359"/>
    <lineage>
        <taxon>Eukaryota</taxon>
        <taxon>Viridiplantae</taxon>
        <taxon>Streptophyta</taxon>
        <taxon>Embryophyta</taxon>
        <taxon>Tracheophyta</taxon>
        <taxon>Spermatophyta</taxon>
        <taxon>Magnoliopsida</taxon>
        <taxon>eudicotyledons</taxon>
        <taxon>Gunneridae</taxon>
        <taxon>Pentapetalae</taxon>
        <taxon>Saxifragales</taxon>
        <taxon>Altingiaceae</taxon>
        <taxon>Liquidambar</taxon>
    </lineage>
</organism>
<name>A0AAP0RD48_LIQFO</name>
<feature type="domain" description="Spt4/RpoE2 zinc finger" evidence="10">
    <location>
        <begin position="16"/>
        <end position="107"/>
    </location>
</feature>
<dbReference type="CDD" id="cd07973">
    <property type="entry name" value="Spt4"/>
    <property type="match status" value="1"/>
</dbReference>
<evidence type="ECO:0000256" key="1">
    <source>
        <dbReference type="ARBA" id="ARBA00004123"/>
    </source>
</evidence>